<name>A0A7X6M1R0_9NOCA</name>
<organism evidence="1 2">
    <name type="scientific">Nocardia veterana</name>
    <dbReference type="NCBI Taxonomy" id="132249"/>
    <lineage>
        <taxon>Bacteria</taxon>
        <taxon>Bacillati</taxon>
        <taxon>Actinomycetota</taxon>
        <taxon>Actinomycetes</taxon>
        <taxon>Mycobacteriales</taxon>
        <taxon>Nocardiaceae</taxon>
        <taxon>Nocardia</taxon>
    </lineage>
</organism>
<dbReference type="EMBL" id="JAAXPE010000031">
    <property type="protein sequence ID" value="NKY88592.1"/>
    <property type="molecule type" value="Genomic_DNA"/>
</dbReference>
<evidence type="ECO:0000313" key="1">
    <source>
        <dbReference type="EMBL" id="NKY88592.1"/>
    </source>
</evidence>
<dbReference type="Proteomes" id="UP000523447">
    <property type="component" value="Unassembled WGS sequence"/>
</dbReference>
<keyword evidence="1" id="KW-0547">Nucleotide-binding</keyword>
<keyword evidence="2" id="KW-1185">Reference proteome</keyword>
<accession>A0A7X6M1R0</accession>
<gene>
    <name evidence="1" type="ORF">HGA07_23585</name>
</gene>
<keyword evidence="1" id="KW-0067">ATP-binding</keyword>
<dbReference type="RefSeq" id="WP_051031337.1">
    <property type="nucleotide sequence ID" value="NZ_CAWPHS010000025.1"/>
</dbReference>
<dbReference type="AlphaFoldDB" id="A0A7X6M1R0"/>
<reference evidence="1 2" key="1">
    <citation type="submission" date="2020-04" db="EMBL/GenBank/DDBJ databases">
        <title>MicrobeNet Type strains.</title>
        <authorList>
            <person name="Nicholson A.C."/>
        </authorList>
    </citation>
    <scope>NUCLEOTIDE SEQUENCE [LARGE SCALE GENOMIC DNA]</scope>
    <source>
        <strain evidence="1 2">DSM 44445</strain>
    </source>
</reference>
<comment type="caution">
    <text evidence="1">The sequence shown here is derived from an EMBL/GenBank/DDBJ whole genome shotgun (WGS) entry which is preliminary data.</text>
</comment>
<proteinExistence type="predicted"/>
<protein>
    <submittedName>
        <fullName evidence="1">ATP-binding protein</fullName>
    </submittedName>
</protein>
<evidence type="ECO:0000313" key="2">
    <source>
        <dbReference type="Proteomes" id="UP000523447"/>
    </source>
</evidence>
<dbReference type="GO" id="GO:0005524">
    <property type="term" value="F:ATP binding"/>
    <property type="evidence" value="ECO:0007669"/>
    <property type="project" value="UniProtKB-KW"/>
</dbReference>
<sequence length="144" mass="15049">MGTGAGQLPPHAATITVRTSPELDQLTMLRALSDTVTLNAALSAEETEDVRVALDEVATALICASVRDAPIECEFVTRPGQLSITVGAVAAAADAIGEKTLPWQVLDTVTHSFATVAEPFDPERHGFPVTVGFVRTHETGPADG</sequence>